<proteinExistence type="predicted"/>
<reference evidence="3 4" key="1">
    <citation type="journal article" date="2014" name="Int. J. Syst. Evol. Microbiol.">
        <title>Complete genome sequence of Corynebacterium casei LMG S-19264T (=DSM 44701T), isolated from a smear-ripened cheese.</title>
        <authorList>
            <consortium name="US DOE Joint Genome Institute (JGI-PGF)"/>
            <person name="Walter F."/>
            <person name="Albersmeier A."/>
            <person name="Kalinowski J."/>
            <person name="Ruckert C."/>
        </authorList>
    </citation>
    <scope>NUCLEOTIDE SEQUENCE [LARGE SCALE GENOMIC DNA]</scope>
    <source>
        <strain evidence="3 4">KCTC 19473</strain>
    </source>
</reference>
<protein>
    <submittedName>
        <fullName evidence="3">Uncharacterized protein</fullName>
    </submittedName>
</protein>
<keyword evidence="2" id="KW-0472">Membrane</keyword>
<feature type="transmembrane region" description="Helical" evidence="2">
    <location>
        <begin position="145"/>
        <end position="165"/>
    </location>
</feature>
<name>A0A919CFB5_9ACTN</name>
<feature type="compositionally biased region" description="Pro residues" evidence="1">
    <location>
        <begin position="90"/>
        <end position="132"/>
    </location>
</feature>
<feature type="compositionally biased region" description="Basic residues" evidence="1">
    <location>
        <begin position="133"/>
        <end position="142"/>
    </location>
</feature>
<evidence type="ECO:0000256" key="2">
    <source>
        <dbReference type="SAM" id="Phobius"/>
    </source>
</evidence>
<dbReference type="EMBL" id="BMXL01000002">
    <property type="protein sequence ID" value="GHD17048.1"/>
    <property type="molecule type" value="Genomic_DNA"/>
</dbReference>
<dbReference type="RefSeq" id="WP_193517306.1">
    <property type="nucleotide sequence ID" value="NZ_BMXL01000002.1"/>
</dbReference>
<organism evidence="3 4">
    <name type="scientific">Nocardiopsis kunsanensis</name>
    <dbReference type="NCBI Taxonomy" id="141693"/>
    <lineage>
        <taxon>Bacteria</taxon>
        <taxon>Bacillati</taxon>
        <taxon>Actinomycetota</taxon>
        <taxon>Actinomycetes</taxon>
        <taxon>Streptosporangiales</taxon>
        <taxon>Nocardiopsidaceae</taxon>
        <taxon>Nocardiopsis</taxon>
    </lineage>
</organism>
<dbReference type="AlphaFoldDB" id="A0A919CFB5"/>
<keyword evidence="2" id="KW-0812">Transmembrane</keyword>
<keyword evidence="2" id="KW-1133">Transmembrane helix</keyword>
<sequence length="170" mass="18573">MSAEPISTGVRAVLDTPRGSRFTRTRTGARPPTREQCLLAQMEGNPRVAYRQAHGVLPAWMHLQAARVGERERQTRHAPEASEDTEGPWKPSPVPVHPQVPAVPRPRPAPDDGPPPPSRPGGPPQPSPLPPRPRSHRKPRRRSRACWHLLGYTLAAGLGALAHHLTPGLL</sequence>
<evidence type="ECO:0000256" key="1">
    <source>
        <dbReference type="SAM" id="MobiDB-lite"/>
    </source>
</evidence>
<evidence type="ECO:0000313" key="3">
    <source>
        <dbReference type="EMBL" id="GHD17048.1"/>
    </source>
</evidence>
<feature type="region of interest" description="Disordered" evidence="1">
    <location>
        <begin position="67"/>
        <end position="142"/>
    </location>
</feature>
<evidence type="ECO:0000313" key="4">
    <source>
        <dbReference type="Proteomes" id="UP000654947"/>
    </source>
</evidence>
<keyword evidence="4" id="KW-1185">Reference proteome</keyword>
<comment type="caution">
    <text evidence="3">The sequence shown here is derived from an EMBL/GenBank/DDBJ whole genome shotgun (WGS) entry which is preliminary data.</text>
</comment>
<accession>A0A919CFB5</accession>
<dbReference type="Proteomes" id="UP000654947">
    <property type="component" value="Unassembled WGS sequence"/>
</dbReference>
<feature type="compositionally biased region" description="Basic and acidic residues" evidence="1">
    <location>
        <begin position="68"/>
        <end position="80"/>
    </location>
</feature>
<gene>
    <name evidence="3" type="ORF">GCM10007147_05790</name>
</gene>